<dbReference type="SUPFAM" id="SSF55021">
    <property type="entry name" value="ACT-like"/>
    <property type="match status" value="1"/>
</dbReference>
<dbReference type="PROSITE" id="PS51671">
    <property type="entry name" value="ACT"/>
    <property type="match status" value="1"/>
</dbReference>
<feature type="domain" description="ACT" evidence="1">
    <location>
        <begin position="15"/>
        <end position="104"/>
    </location>
</feature>
<accession>A0A851GD30</accession>
<sequence>MPNIEIKPEGTHPIQFSVMLKNRAGALSSLVRLLRSANIEVIGLSVQDSRDAAMARIVVSDSDATITIFREKGIPHTTSELVVIELKEAGRDLAQVLDVLRSAETNLDFAYSLMPHPKGASLMAMHLEDTQFGASVLARAGFKVYYEEDLIR</sequence>
<dbReference type="EMBL" id="JACBAZ010000002">
    <property type="protein sequence ID" value="NWK55326.1"/>
    <property type="molecule type" value="Genomic_DNA"/>
</dbReference>
<evidence type="ECO:0000313" key="2">
    <source>
        <dbReference type="EMBL" id="NWK55326.1"/>
    </source>
</evidence>
<dbReference type="RefSeq" id="WP_178931846.1">
    <property type="nucleotide sequence ID" value="NZ_JACBAZ010000002.1"/>
</dbReference>
<reference evidence="2 3" key="1">
    <citation type="submission" date="2020-07" db="EMBL/GenBank/DDBJ databases">
        <title>Roseicoccus Jingziensis gen. nov., sp. nov., isolated from coastal seawater.</title>
        <authorList>
            <person name="Feng X."/>
        </authorList>
    </citation>
    <scope>NUCLEOTIDE SEQUENCE [LARGE SCALE GENOMIC DNA]</scope>
    <source>
        <strain evidence="2 3">N1E253</strain>
    </source>
</reference>
<proteinExistence type="predicted"/>
<protein>
    <submittedName>
        <fullName evidence="2">Acetolactate synthase</fullName>
    </submittedName>
</protein>
<comment type="caution">
    <text evidence="2">The sequence shown here is derived from an EMBL/GenBank/DDBJ whole genome shotgun (WGS) entry which is preliminary data.</text>
</comment>
<dbReference type="Proteomes" id="UP000557872">
    <property type="component" value="Unassembled WGS sequence"/>
</dbReference>
<dbReference type="Gene3D" id="3.30.2130.10">
    <property type="entry name" value="VC0802-like"/>
    <property type="match status" value="1"/>
</dbReference>
<dbReference type="PANTHER" id="PTHR40099:SF1">
    <property type="entry name" value="ACETOLACTATE SYNTHASE, SMALL SUBUNIT"/>
    <property type="match status" value="1"/>
</dbReference>
<name>A0A851GD30_9BACT</name>
<dbReference type="InterPro" id="IPR002912">
    <property type="entry name" value="ACT_dom"/>
</dbReference>
<evidence type="ECO:0000313" key="3">
    <source>
        <dbReference type="Proteomes" id="UP000557872"/>
    </source>
</evidence>
<keyword evidence="3" id="KW-1185">Reference proteome</keyword>
<organism evidence="2 3">
    <name type="scientific">Oceaniferula marina</name>
    <dbReference type="NCBI Taxonomy" id="2748318"/>
    <lineage>
        <taxon>Bacteria</taxon>
        <taxon>Pseudomonadati</taxon>
        <taxon>Verrucomicrobiota</taxon>
        <taxon>Verrucomicrobiia</taxon>
        <taxon>Verrucomicrobiales</taxon>
        <taxon>Verrucomicrobiaceae</taxon>
        <taxon>Oceaniferula</taxon>
    </lineage>
</organism>
<evidence type="ECO:0000259" key="1">
    <source>
        <dbReference type="PROSITE" id="PS51671"/>
    </source>
</evidence>
<dbReference type="PANTHER" id="PTHR40099">
    <property type="entry name" value="ACETOLACTATE SYNTHASE, SMALL SUBUNIT"/>
    <property type="match status" value="1"/>
</dbReference>
<gene>
    <name evidence="2" type="ORF">HW115_06870</name>
</gene>
<dbReference type="InterPro" id="IPR045739">
    <property type="entry name" value="ACT_dom_pair"/>
</dbReference>
<dbReference type="InterPro" id="IPR045865">
    <property type="entry name" value="ACT-like_dom_sf"/>
</dbReference>
<dbReference type="Pfam" id="PF19571">
    <property type="entry name" value="ACT_8"/>
    <property type="match status" value="1"/>
</dbReference>
<dbReference type="AlphaFoldDB" id="A0A851GD30"/>